<dbReference type="InterPro" id="IPR007737">
    <property type="entry name" value="Mga_HTH"/>
</dbReference>
<dbReference type="Proteomes" id="UP000633035">
    <property type="component" value="Unassembled WGS sequence"/>
</dbReference>
<evidence type="ECO:0000259" key="7">
    <source>
        <dbReference type="PROSITE" id="PS51372"/>
    </source>
</evidence>
<sequence length="678" mass="77908">MLSSRMILIIKYLEGKDESNIRDISKALEISERKIRYDIDNINDALTLNQLKPILKEGKGRLVLSADLAKLALEENNVYIFTPQERINILQYLLYFNIKKVNLEHLSKWMNVSRTTIKKDLLLVEDSFQQVNLQLVYKRGYHLNGNESAILNERVRVLRDYIDLIQNEDIETNFYKKCILNEMKISFKNIDLSGVNRWSKQLLKQMGWMLNDESFYWYLANILVFCWYVKNEIENPLNDAKLVFPIFNSQLVQGMETILDSELTQEQLNILVGFVFFTNKYASLNEEMDLITTETLVNALINKMSEELNLPFLEDAILYKGLLNHVAPLIERIRGEVQIYEDTFDVIPAEFLYVFDATSKAIKTIPLLESVENKNEISLLSIHFLASIQRNQREEKLNVLLVCGLGYGAIAMMKDTLNSEYQIAFVATIPEYMLKDFTSFAAVDLVITTAKMTTPLPKPTVKVSPVLKECDFVALEQQGLKKKNILTSYFAINKRLSFLESSIKQQVISVIKEELGYGHVSIPNRKLGLSDLIGTDAIQIISGMTAWQETIQFATRLLSDNQFVLPAYANNIIEIQEELGFYSVKDEEFALFHGNDSSLVRMNSMALLISKQPIVFGDKQAKVIFILASKDKKEQIPAIITLTKMTYQTDFISQLEQAENVIDADRIIKKYEEEVRIV</sequence>
<evidence type="ECO:0000256" key="1">
    <source>
        <dbReference type="ARBA" id="ARBA00022737"/>
    </source>
</evidence>
<keyword evidence="8" id="KW-0813">Transport</keyword>
<dbReference type="Pfam" id="PF05043">
    <property type="entry name" value="Mga"/>
    <property type="match status" value="1"/>
</dbReference>
<evidence type="ECO:0000313" key="9">
    <source>
        <dbReference type="Proteomes" id="UP000633035"/>
    </source>
</evidence>
<evidence type="ECO:0000256" key="2">
    <source>
        <dbReference type="ARBA" id="ARBA00023015"/>
    </source>
</evidence>
<feature type="domain" description="PTS EIIB type-2" evidence="6">
    <location>
        <begin position="397"/>
        <end position="487"/>
    </location>
</feature>
<organism evidence="8 9">
    <name type="scientific">Listeria ivanovii subsp. londoniensis</name>
    <dbReference type="NCBI Taxonomy" id="202752"/>
    <lineage>
        <taxon>Bacteria</taxon>
        <taxon>Bacillati</taxon>
        <taxon>Bacillota</taxon>
        <taxon>Bacilli</taxon>
        <taxon>Bacillales</taxon>
        <taxon>Listeriaceae</taxon>
        <taxon>Listeria</taxon>
    </lineage>
</organism>
<proteinExistence type="predicted"/>
<keyword evidence="3" id="KW-0010">Activator</keyword>
<dbReference type="PROSITE" id="PS51094">
    <property type="entry name" value="PTS_EIIA_TYPE_2"/>
    <property type="match status" value="1"/>
</dbReference>
<dbReference type="PANTHER" id="PTHR30185">
    <property type="entry name" value="CRYPTIC BETA-GLUCOSIDE BGL OPERON ANTITERMINATOR"/>
    <property type="match status" value="1"/>
</dbReference>
<keyword evidence="4" id="KW-0804">Transcription</keyword>
<feature type="domain" description="PRD" evidence="7">
    <location>
        <begin position="288"/>
        <end position="394"/>
    </location>
</feature>
<protein>
    <submittedName>
        <fullName evidence="8">PTS sugar transporter subunit IIA</fullName>
    </submittedName>
</protein>
<keyword evidence="8" id="KW-0762">Sugar transport</keyword>
<dbReference type="Gene3D" id="1.10.1790.10">
    <property type="entry name" value="PRD domain"/>
    <property type="match status" value="1"/>
</dbReference>
<dbReference type="Gene3D" id="3.40.930.10">
    <property type="entry name" value="Mannitol-specific EII, Chain A"/>
    <property type="match status" value="1"/>
</dbReference>
<evidence type="ECO:0000259" key="5">
    <source>
        <dbReference type="PROSITE" id="PS51094"/>
    </source>
</evidence>
<comment type="caution">
    <text evidence="8">The sequence shown here is derived from an EMBL/GenBank/DDBJ whole genome shotgun (WGS) entry which is preliminary data.</text>
</comment>
<dbReference type="InterPro" id="IPR013011">
    <property type="entry name" value="PTS_EIIB_2"/>
</dbReference>
<evidence type="ECO:0000313" key="8">
    <source>
        <dbReference type="EMBL" id="MBK1963053.1"/>
    </source>
</evidence>
<accession>A0ABS1G859</accession>
<keyword evidence="2" id="KW-0805">Transcription regulation</keyword>
<name>A0ABS1G859_LISIV</name>
<evidence type="ECO:0000256" key="4">
    <source>
        <dbReference type="ARBA" id="ARBA00023163"/>
    </source>
</evidence>
<dbReference type="PANTHER" id="PTHR30185:SF12">
    <property type="entry name" value="TRANSCRIPTIONAL REGULATOR MANR"/>
    <property type="match status" value="1"/>
</dbReference>
<dbReference type="InterPro" id="IPR036634">
    <property type="entry name" value="PRD_sf"/>
</dbReference>
<dbReference type="EMBL" id="JAENOF010000021">
    <property type="protein sequence ID" value="MBK1963053.1"/>
    <property type="molecule type" value="Genomic_DNA"/>
</dbReference>
<dbReference type="InterPro" id="IPR011608">
    <property type="entry name" value="PRD"/>
</dbReference>
<dbReference type="InterPro" id="IPR002178">
    <property type="entry name" value="PTS_EIIA_type-2_dom"/>
</dbReference>
<dbReference type="RefSeq" id="WP_038408607.1">
    <property type="nucleotide sequence ID" value="NZ_CP009575.1"/>
</dbReference>
<dbReference type="SUPFAM" id="SSF55804">
    <property type="entry name" value="Phoshotransferase/anion transport protein"/>
    <property type="match status" value="1"/>
</dbReference>
<dbReference type="Pfam" id="PF00874">
    <property type="entry name" value="PRD"/>
    <property type="match status" value="1"/>
</dbReference>
<evidence type="ECO:0000256" key="3">
    <source>
        <dbReference type="ARBA" id="ARBA00023159"/>
    </source>
</evidence>
<dbReference type="PROSITE" id="PS51372">
    <property type="entry name" value="PRD_2"/>
    <property type="match status" value="1"/>
</dbReference>
<evidence type="ECO:0000259" key="6">
    <source>
        <dbReference type="PROSITE" id="PS51099"/>
    </source>
</evidence>
<feature type="domain" description="PTS EIIA type-2" evidence="5">
    <location>
        <begin position="531"/>
        <end position="671"/>
    </location>
</feature>
<gene>
    <name evidence="8" type="ORF">JI642_13195</name>
</gene>
<dbReference type="InterPro" id="IPR050661">
    <property type="entry name" value="BglG_antiterminators"/>
</dbReference>
<dbReference type="InterPro" id="IPR016152">
    <property type="entry name" value="PTrfase/Anion_transptr"/>
</dbReference>
<dbReference type="SUPFAM" id="SSF63520">
    <property type="entry name" value="PTS-regulatory domain, PRD"/>
    <property type="match status" value="1"/>
</dbReference>
<keyword evidence="9" id="KW-1185">Reference proteome</keyword>
<dbReference type="PROSITE" id="PS51099">
    <property type="entry name" value="PTS_EIIB_TYPE_2"/>
    <property type="match status" value="1"/>
</dbReference>
<keyword evidence="1" id="KW-0677">Repeat</keyword>
<dbReference type="Pfam" id="PF00359">
    <property type="entry name" value="PTS_EIIA_2"/>
    <property type="match status" value="1"/>
</dbReference>
<reference evidence="8 9" key="1">
    <citation type="submission" date="2021-01" db="EMBL/GenBank/DDBJ databases">
        <title>Listeria ivanovii strains from Norway.</title>
        <authorList>
            <person name="Fagerlund A."/>
        </authorList>
    </citation>
    <scope>NUCLEOTIDE SEQUENCE [LARGE SCALE GENOMIC DNA]</scope>
    <source>
        <strain evidence="8 9">MF6989</strain>
    </source>
</reference>